<sequence>YGQYRRITGAYECGVLTGKGIAFGGSHLRPEATGFGAMYYAAEVLREKNETFEGKTIVLSGYGNVSWGVCLKAKEFGAKVISISGRDGYIHDAEGINTDEKMKFMLDMREIGKTKLEDYAKKFNAKFVPKKKPWSLKADIAFPSACENEITLEDAKQLAGNGVKYVFEGANMPTDAEAMEFFKKNGIILGPAKACNAGGVAVSELEMSQNSERSSWTKEKVDAKLKEIMVNIVKKSREAAEKYGLNRDDLVAGANIAGFEKVAEAMLAQGIY</sequence>
<comment type="similarity">
    <text evidence="2">Belongs to the Glu/Leu/Phe/Val dehydrogenases family.</text>
</comment>
<evidence type="ECO:0000313" key="5">
    <source>
        <dbReference type="EMBL" id="CAF3603619.1"/>
    </source>
</evidence>
<name>A0A813U1I6_9BILA</name>
<dbReference type="Pfam" id="PF00208">
    <property type="entry name" value="ELFV_dehydrog"/>
    <property type="match status" value="1"/>
</dbReference>
<dbReference type="GO" id="GO:0004354">
    <property type="term" value="F:glutamate dehydrogenase (NADP+) activity"/>
    <property type="evidence" value="ECO:0007669"/>
    <property type="project" value="UniProtKB-EC"/>
</dbReference>
<evidence type="ECO:0000313" key="6">
    <source>
        <dbReference type="Proteomes" id="UP000663829"/>
    </source>
</evidence>
<gene>
    <name evidence="4" type="ORF">GPM918_LOCUS4363</name>
    <name evidence="5" type="ORF">SRO942_LOCUS4364</name>
</gene>
<keyword evidence="2" id="KW-0560">Oxidoreductase</keyword>
<dbReference type="Gene3D" id="3.40.50.10860">
    <property type="entry name" value="Leucine Dehydrogenase, chain A, domain 1"/>
    <property type="match status" value="1"/>
</dbReference>
<feature type="non-terminal residue" evidence="4">
    <location>
        <position position="272"/>
    </location>
</feature>
<dbReference type="SUPFAM" id="SSF51735">
    <property type="entry name" value="NAD(P)-binding Rossmann-fold domains"/>
    <property type="match status" value="1"/>
</dbReference>
<evidence type="ECO:0000259" key="3">
    <source>
        <dbReference type="SMART" id="SM00839"/>
    </source>
</evidence>
<dbReference type="PRINTS" id="PR00082">
    <property type="entry name" value="GLFDHDRGNASE"/>
</dbReference>
<dbReference type="InterPro" id="IPR006096">
    <property type="entry name" value="Glu/Leu/Phe/Val/Trp_DH_C"/>
</dbReference>
<dbReference type="SMART" id="SM00839">
    <property type="entry name" value="ELFV_dehydrog"/>
    <property type="match status" value="1"/>
</dbReference>
<dbReference type="PANTHER" id="PTHR43571">
    <property type="entry name" value="NADP-SPECIFIC GLUTAMATE DEHYDROGENASE 1-RELATED"/>
    <property type="match status" value="1"/>
</dbReference>
<dbReference type="GO" id="GO:0006537">
    <property type="term" value="P:glutamate biosynthetic process"/>
    <property type="evidence" value="ECO:0007669"/>
    <property type="project" value="TreeGrafter"/>
</dbReference>
<dbReference type="AlphaFoldDB" id="A0A813U1I6"/>
<dbReference type="EMBL" id="CAJNOQ010000582">
    <property type="protein sequence ID" value="CAF0817405.1"/>
    <property type="molecule type" value="Genomic_DNA"/>
</dbReference>
<dbReference type="GO" id="GO:0005829">
    <property type="term" value="C:cytosol"/>
    <property type="evidence" value="ECO:0007669"/>
    <property type="project" value="TreeGrafter"/>
</dbReference>
<evidence type="ECO:0000256" key="1">
    <source>
        <dbReference type="ARBA" id="ARBA00012907"/>
    </source>
</evidence>
<feature type="domain" description="Glutamate/phenylalanine/leucine/valine/L-tryptophan dehydrogenase C-terminal" evidence="3">
    <location>
        <begin position="26"/>
        <end position="270"/>
    </location>
</feature>
<dbReference type="CDD" id="cd05313">
    <property type="entry name" value="NAD_bind_2_Glu_DH"/>
    <property type="match status" value="1"/>
</dbReference>
<proteinExistence type="inferred from homology"/>
<dbReference type="Gene3D" id="1.10.285.10">
    <property type="entry name" value="Glutamate Dehydrogenase, chain A, domain 3"/>
    <property type="match status" value="1"/>
</dbReference>
<accession>A0A813U1I6</accession>
<dbReference type="PANTHER" id="PTHR43571:SF1">
    <property type="entry name" value="NADP-SPECIFIC GLUTAMATE DEHYDROGENASE 1-RELATED"/>
    <property type="match status" value="1"/>
</dbReference>
<organism evidence="4 6">
    <name type="scientific">Didymodactylos carnosus</name>
    <dbReference type="NCBI Taxonomy" id="1234261"/>
    <lineage>
        <taxon>Eukaryota</taxon>
        <taxon>Metazoa</taxon>
        <taxon>Spiralia</taxon>
        <taxon>Gnathifera</taxon>
        <taxon>Rotifera</taxon>
        <taxon>Eurotatoria</taxon>
        <taxon>Bdelloidea</taxon>
        <taxon>Philodinida</taxon>
        <taxon>Philodinidae</taxon>
        <taxon>Didymodactylos</taxon>
    </lineage>
</organism>
<reference evidence="4" key="1">
    <citation type="submission" date="2021-02" db="EMBL/GenBank/DDBJ databases">
        <authorList>
            <person name="Nowell W R."/>
        </authorList>
    </citation>
    <scope>NUCLEOTIDE SEQUENCE</scope>
</reference>
<dbReference type="InterPro" id="IPR033922">
    <property type="entry name" value="NAD_bind_Glu_DH"/>
</dbReference>
<dbReference type="FunFam" id="1.10.285.10:FF:000001">
    <property type="entry name" value="Glutamate dehydrogenase"/>
    <property type="match status" value="1"/>
</dbReference>
<dbReference type="Gene3D" id="3.40.50.720">
    <property type="entry name" value="NAD(P)-binding Rossmann-like Domain"/>
    <property type="match status" value="1"/>
</dbReference>
<dbReference type="EC" id="1.4.1.4" evidence="1"/>
<dbReference type="OrthoDB" id="6718861at2759"/>
<protein>
    <recommendedName>
        <fullName evidence="1">glutamate dehydrogenase (NADP(+))</fullName>
        <ecNumber evidence="1">1.4.1.4</ecNumber>
    </recommendedName>
</protein>
<dbReference type="InterPro" id="IPR036291">
    <property type="entry name" value="NAD(P)-bd_dom_sf"/>
</dbReference>
<dbReference type="InterPro" id="IPR050724">
    <property type="entry name" value="Glu_Leu_Phe_Val_DH"/>
</dbReference>
<dbReference type="FunFam" id="3.40.50.720:FF:000030">
    <property type="entry name" value="Glutamate dehydrogenase"/>
    <property type="match status" value="1"/>
</dbReference>
<dbReference type="Proteomes" id="UP000681722">
    <property type="component" value="Unassembled WGS sequence"/>
</dbReference>
<dbReference type="Proteomes" id="UP000663829">
    <property type="component" value="Unassembled WGS sequence"/>
</dbReference>
<dbReference type="InterPro" id="IPR006095">
    <property type="entry name" value="Glu/Leu/Phe/Val/Trp_DH"/>
</dbReference>
<evidence type="ECO:0000256" key="2">
    <source>
        <dbReference type="RuleBase" id="RU004417"/>
    </source>
</evidence>
<keyword evidence="6" id="KW-1185">Reference proteome</keyword>
<comment type="caution">
    <text evidence="4">The sequence shown here is derived from an EMBL/GenBank/DDBJ whole genome shotgun (WGS) entry which is preliminary data.</text>
</comment>
<dbReference type="EMBL" id="CAJOBC010000582">
    <property type="protein sequence ID" value="CAF3603619.1"/>
    <property type="molecule type" value="Genomic_DNA"/>
</dbReference>
<evidence type="ECO:0000313" key="4">
    <source>
        <dbReference type="EMBL" id="CAF0817405.1"/>
    </source>
</evidence>